<evidence type="ECO:0000313" key="2">
    <source>
        <dbReference type="EMBL" id="GFD32814.1"/>
    </source>
</evidence>
<proteinExistence type="predicted"/>
<protein>
    <recommendedName>
        <fullName evidence="1">SnoaL-like domain-containing protein</fullName>
    </recommendedName>
</protein>
<organism evidence="2">
    <name type="scientific">Tanacetum cinerariifolium</name>
    <name type="common">Dalmatian daisy</name>
    <name type="synonym">Chrysanthemum cinerariifolium</name>
    <dbReference type="NCBI Taxonomy" id="118510"/>
    <lineage>
        <taxon>Eukaryota</taxon>
        <taxon>Viridiplantae</taxon>
        <taxon>Streptophyta</taxon>
        <taxon>Embryophyta</taxon>
        <taxon>Tracheophyta</taxon>
        <taxon>Spermatophyta</taxon>
        <taxon>Magnoliopsida</taxon>
        <taxon>eudicotyledons</taxon>
        <taxon>Gunneridae</taxon>
        <taxon>Pentapetalae</taxon>
        <taxon>asterids</taxon>
        <taxon>campanulids</taxon>
        <taxon>Asterales</taxon>
        <taxon>Asteraceae</taxon>
        <taxon>Asteroideae</taxon>
        <taxon>Anthemideae</taxon>
        <taxon>Anthemidinae</taxon>
        <taxon>Tanacetum</taxon>
    </lineage>
</organism>
<dbReference type="SUPFAM" id="SSF54427">
    <property type="entry name" value="NTF2-like"/>
    <property type="match status" value="1"/>
</dbReference>
<accession>A0A699VM14</accession>
<evidence type="ECO:0000259" key="1">
    <source>
        <dbReference type="Pfam" id="PF12680"/>
    </source>
</evidence>
<dbReference type="EMBL" id="BKCJ011428423">
    <property type="protein sequence ID" value="GFD32814.1"/>
    <property type="molecule type" value="Genomic_DNA"/>
</dbReference>
<dbReference type="AlphaFoldDB" id="A0A699VM14"/>
<gene>
    <name evidence="2" type="ORF">Tci_904783</name>
</gene>
<dbReference type="Gene3D" id="3.10.450.50">
    <property type="match status" value="1"/>
</dbReference>
<reference evidence="2" key="1">
    <citation type="journal article" date="2019" name="Sci. Rep.">
        <title>Draft genome of Tanacetum cinerariifolium, the natural source of mosquito coil.</title>
        <authorList>
            <person name="Yamashiro T."/>
            <person name="Shiraishi A."/>
            <person name="Satake H."/>
            <person name="Nakayama K."/>
        </authorList>
    </citation>
    <scope>NUCLEOTIDE SEQUENCE</scope>
</reference>
<comment type="caution">
    <text evidence="2">The sequence shown here is derived from an EMBL/GenBank/DDBJ whole genome shotgun (WGS) entry which is preliminary data.</text>
</comment>
<dbReference type="Pfam" id="PF12680">
    <property type="entry name" value="SnoaL_2"/>
    <property type="match status" value="1"/>
</dbReference>
<feature type="domain" description="SnoaL-like" evidence="1">
    <location>
        <begin position="25"/>
        <end position="123"/>
    </location>
</feature>
<sequence length="132" mass="14989">MAYSQETRPMSNDAQPLTTAQTLIDRHFQIWNERNSEIRRARFATVYTPDLVVADYAAEATGYTAVNQLIERVQGQHEGFVFSPKPVSWNHGIGRVTWGFGPKDNPDQVRGEDIFTVRDGKLATLHVFLDTH</sequence>
<dbReference type="InterPro" id="IPR032710">
    <property type="entry name" value="NTF2-like_dom_sf"/>
</dbReference>
<dbReference type="InterPro" id="IPR037401">
    <property type="entry name" value="SnoaL-like"/>
</dbReference>
<name>A0A699VM14_TANCI</name>